<keyword evidence="6" id="KW-1133">Transmembrane helix</keyword>
<evidence type="ECO:0000256" key="3">
    <source>
        <dbReference type="ARBA" id="ARBA00023002"/>
    </source>
</evidence>
<feature type="domain" description="Thioredoxin-like fold" evidence="7">
    <location>
        <begin position="60"/>
        <end position="213"/>
    </location>
</feature>
<proteinExistence type="inferred from homology"/>
<evidence type="ECO:0000259" key="7">
    <source>
        <dbReference type="Pfam" id="PF13462"/>
    </source>
</evidence>
<dbReference type="InterPro" id="IPR012336">
    <property type="entry name" value="Thioredoxin-like_fold"/>
</dbReference>
<evidence type="ECO:0000256" key="5">
    <source>
        <dbReference type="ARBA" id="ARBA00023284"/>
    </source>
</evidence>
<dbReference type="GO" id="GO:0016491">
    <property type="term" value="F:oxidoreductase activity"/>
    <property type="evidence" value="ECO:0007669"/>
    <property type="project" value="UniProtKB-KW"/>
</dbReference>
<evidence type="ECO:0000256" key="1">
    <source>
        <dbReference type="ARBA" id="ARBA00005791"/>
    </source>
</evidence>
<evidence type="ECO:0000256" key="6">
    <source>
        <dbReference type="SAM" id="Phobius"/>
    </source>
</evidence>
<dbReference type="Gene3D" id="3.40.30.10">
    <property type="entry name" value="Glutaredoxin"/>
    <property type="match status" value="1"/>
</dbReference>
<dbReference type="AlphaFoldDB" id="A0A5C8HYV3"/>
<evidence type="ECO:0000256" key="4">
    <source>
        <dbReference type="ARBA" id="ARBA00023157"/>
    </source>
</evidence>
<dbReference type="CDD" id="cd02972">
    <property type="entry name" value="DsbA_family"/>
    <property type="match status" value="1"/>
</dbReference>
<keyword evidence="3" id="KW-0560">Oxidoreductase</keyword>
<evidence type="ECO:0000256" key="2">
    <source>
        <dbReference type="ARBA" id="ARBA00022729"/>
    </source>
</evidence>
<protein>
    <submittedName>
        <fullName evidence="8">Thioredoxin domain-containing protein</fullName>
    </submittedName>
</protein>
<reference evidence="8 9" key="1">
    <citation type="submission" date="2019-08" db="EMBL/GenBank/DDBJ databases">
        <authorList>
            <person name="Dong K."/>
        </authorList>
    </citation>
    <scope>NUCLEOTIDE SEQUENCE [LARGE SCALE GENOMIC DNA]</scope>
    <source>
        <strain evidence="8 9">JCM14558</strain>
    </source>
</reference>
<dbReference type="EMBL" id="VRSV01000002">
    <property type="protein sequence ID" value="TXK10221.1"/>
    <property type="molecule type" value="Genomic_DNA"/>
</dbReference>
<keyword evidence="9" id="KW-1185">Reference proteome</keyword>
<accession>A0A5C8HYV3</accession>
<dbReference type="SUPFAM" id="SSF52833">
    <property type="entry name" value="Thioredoxin-like"/>
    <property type="match status" value="1"/>
</dbReference>
<organism evidence="8 9">
    <name type="scientific">Microbacterium hatanonis</name>
    <dbReference type="NCBI Taxonomy" id="404366"/>
    <lineage>
        <taxon>Bacteria</taxon>
        <taxon>Bacillati</taxon>
        <taxon>Actinomycetota</taxon>
        <taxon>Actinomycetes</taxon>
        <taxon>Micrococcales</taxon>
        <taxon>Microbacteriaceae</taxon>
        <taxon>Microbacterium</taxon>
    </lineage>
</organism>
<feature type="transmembrane region" description="Helical" evidence="6">
    <location>
        <begin position="7"/>
        <end position="30"/>
    </location>
</feature>
<keyword evidence="2" id="KW-0732">Signal</keyword>
<dbReference type="RefSeq" id="WP_147895400.1">
    <property type="nucleotide sequence ID" value="NZ_BAAANR010000001.1"/>
</dbReference>
<dbReference type="Pfam" id="PF13462">
    <property type="entry name" value="Thioredoxin_4"/>
    <property type="match status" value="1"/>
</dbReference>
<evidence type="ECO:0000313" key="9">
    <source>
        <dbReference type="Proteomes" id="UP000321034"/>
    </source>
</evidence>
<dbReference type="OrthoDB" id="117402at2"/>
<comment type="similarity">
    <text evidence="1">Belongs to the thioredoxin family. DsbA subfamily.</text>
</comment>
<dbReference type="InterPro" id="IPR036249">
    <property type="entry name" value="Thioredoxin-like_sf"/>
</dbReference>
<keyword evidence="4" id="KW-1015">Disulfide bond</keyword>
<dbReference type="PANTHER" id="PTHR13887:SF14">
    <property type="entry name" value="DISULFIDE BOND FORMATION PROTEIN D"/>
    <property type="match status" value="1"/>
</dbReference>
<comment type="caution">
    <text evidence="8">The sequence shown here is derived from an EMBL/GenBank/DDBJ whole genome shotgun (WGS) entry which is preliminary data.</text>
</comment>
<keyword evidence="5" id="KW-0676">Redox-active center</keyword>
<dbReference type="Proteomes" id="UP000321034">
    <property type="component" value="Unassembled WGS sequence"/>
</dbReference>
<dbReference type="PANTHER" id="PTHR13887">
    <property type="entry name" value="GLUTATHIONE S-TRANSFERASE KAPPA"/>
    <property type="match status" value="1"/>
</dbReference>
<sequence>MAAGKTNWFAIWVSAAVVVVIVAVGGIVWFSNSQATSAGPAPESSAINQDTGAIAVGSGPNTVDTYVDFMCPICNNFEQTYGSTLSQLVDDGTITLNIHPISILDRASQGTEYSTRSANAMYCVAADDPANALPFLQALYENQPEEQSTGLDDATLTSIAEGVGAGEGVASCITDGTYSRYVTAMTRETPIQTGASGVSTPTIVVNGQTLTNQTDLTGDPQADIVARFS</sequence>
<gene>
    <name evidence="8" type="ORF">FVP77_15335</name>
</gene>
<keyword evidence="6" id="KW-0812">Transmembrane</keyword>
<name>A0A5C8HYV3_9MICO</name>
<keyword evidence="6" id="KW-0472">Membrane</keyword>
<evidence type="ECO:0000313" key="8">
    <source>
        <dbReference type="EMBL" id="TXK10221.1"/>
    </source>
</evidence>